<keyword evidence="2" id="KW-1185">Reference proteome</keyword>
<name>A0A058ZRE2_9RHOB</name>
<dbReference type="OrthoDB" id="8456446at2"/>
<dbReference type="Proteomes" id="UP000024836">
    <property type="component" value="Unassembled WGS sequence"/>
</dbReference>
<evidence type="ECO:0000313" key="2">
    <source>
        <dbReference type="Proteomes" id="UP000024836"/>
    </source>
</evidence>
<accession>A0A058ZRE2</accession>
<evidence type="ECO:0008006" key="3">
    <source>
        <dbReference type="Google" id="ProtNLM"/>
    </source>
</evidence>
<dbReference type="EMBL" id="AQQY01000001">
    <property type="protein sequence ID" value="KCV83431.1"/>
    <property type="molecule type" value="Genomic_DNA"/>
</dbReference>
<comment type="caution">
    <text evidence="1">The sequence shown here is derived from an EMBL/GenBank/DDBJ whole genome shotgun (WGS) entry which is preliminary data.</text>
</comment>
<organism evidence="1 2">
    <name type="scientific">Actibacterium atlanticum</name>
    <dbReference type="NCBI Taxonomy" id="1461693"/>
    <lineage>
        <taxon>Bacteria</taxon>
        <taxon>Pseudomonadati</taxon>
        <taxon>Pseudomonadota</taxon>
        <taxon>Alphaproteobacteria</taxon>
        <taxon>Rhodobacterales</taxon>
        <taxon>Roseobacteraceae</taxon>
        <taxon>Actibacterium</taxon>
    </lineage>
</organism>
<proteinExistence type="predicted"/>
<evidence type="ECO:0000313" key="1">
    <source>
        <dbReference type="EMBL" id="KCV83431.1"/>
    </source>
</evidence>
<dbReference type="InterPro" id="IPR043019">
    <property type="entry name" value="GrlR_sf"/>
</dbReference>
<protein>
    <recommendedName>
        <fullName evidence="3">T3SS negative regulator,GrlR</fullName>
    </recommendedName>
</protein>
<sequence>MSYGKFDGSYAVKFRSNLGSFGAGVVVVADLQVSGGDSWFSFNGEFTPRGSDLVGELSVNQHSSGSQSIFGPLRNFKLVLEGKFVGEVGEFTGYVKGAPELKVATTLSRLNQVAAE</sequence>
<dbReference type="RefSeq" id="WP_035247197.1">
    <property type="nucleotide sequence ID" value="NZ_AQQY01000001.1"/>
</dbReference>
<gene>
    <name evidence="1" type="ORF">ATO10_01685</name>
</gene>
<reference evidence="1 2" key="1">
    <citation type="submission" date="2013-04" db="EMBL/GenBank/DDBJ databases">
        <title>Shimia sp. 22II-S11-Z10 Genome Sequencing.</title>
        <authorList>
            <person name="Lai Q."/>
            <person name="Li G."/>
            <person name="Shao Z."/>
        </authorList>
    </citation>
    <scope>NUCLEOTIDE SEQUENCE [LARGE SCALE GENOMIC DNA]</scope>
    <source>
        <strain evidence="2">22II-S11-Z10</strain>
    </source>
</reference>
<dbReference type="Gene3D" id="2.40.128.380">
    <property type="entry name" value="T3SS negative regulator GrlR"/>
    <property type="match status" value="1"/>
</dbReference>
<dbReference type="AlphaFoldDB" id="A0A058ZRE2"/>